<dbReference type="EMBL" id="JPKZ01002213">
    <property type="protein sequence ID" value="KHN77902.1"/>
    <property type="molecule type" value="Genomic_DNA"/>
</dbReference>
<proteinExistence type="predicted"/>
<comment type="caution">
    <text evidence="1">The sequence shown here is derived from an EMBL/GenBank/DDBJ whole genome shotgun (WGS) entry which is preliminary data.</text>
</comment>
<evidence type="ECO:0000313" key="2">
    <source>
        <dbReference type="Proteomes" id="UP000031036"/>
    </source>
</evidence>
<name>A0A0B2V8U1_TOXCA</name>
<evidence type="ECO:0000313" key="1">
    <source>
        <dbReference type="EMBL" id="KHN77902.1"/>
    </source>
</evidence>
<accession>A0A0B2V8U1</accession>
<organism evidence="1 2">
    <name type="scientific">Toxocara canis</name>
    <name type="common">Canine roundworm</name>
    <dbReference type="NCBI Taxonomy" id="6265"/>
    <lineage>
        <taxon>Eukaryota</taxon>
        <taxon>Metazoa</taxon>
        <taxon>Ecdysozoa</taxon>
        <taxon>Nematoda</taxon>
        <taxon>Chromadorea</taxon>
        <taxon>Rhabditida</taxon>
        <taxon>Spirurina</taxon>
        <taxon>Ascaridomorpha</taxon>
        <taxon>Ascaridoidea</taxon>
        <taxon>Toxocaridae</taxon>
        <taxon>Toxocara</taxon>
    </lineage>
</organism>
<keyword evidence="2" id="KW-1185">Reference proteome</keyword>
<sequence>MPASADCVPNANDKLRNAVASRTEPSLLERKVIKNARTTYRLPACIVNRGLERVVVGGHTSEQHSRSTHNQRWD</sequence>
<gene>
    <name evidence="1" type="ORF">Tcan_09970</name>
</gene>
<reference evidence="1 2" key="1">
    <citation type="submission" date="2014-11" db="EMBL/GenBank/DDBJ databases">
        <title>Genetic blueprint of the zoonotic pathogen Toxocara canis.</title>
        <authorList>
            <person name="Zhu X.-Q."/>
            <person name="Korhonen P.K."/>
            <person name="Cai H."/>
            <person name="Young N.D."/>
            <person name="Nejsum P."/>
            <person name="von Samson-Himmelstjerna G."/>
            <person name="Boag P.R."/>
            <person name="Tan P."/>
            <person name="Li Q."/>
            <person name="Min J."/>
            <person name="Yang Y."/>
            <person name="Wang X."/>
            <person name="Fang X."/>
            <person name="Hall R.S."/>
            <person name="Hofmann A."/>
            <person name="Sternberg P.W."/>
            <person name="Jex A.R."/>
            <person name="Gasser R.B."/>
        </authorList>
    </citation>
    <scope>NUCLEOTIDE SEQUENCE [LARGE SCALE GENOMIC DNA]</scope>
    <source>
        <strain evidence="1">PN_DK_2014</strain>
    </source>
</reference>
<protein>
    <submittedName>
        <fullName evidence="1">Uncharacterized protein</fullName>
    </submittedName>
</protein>
<dbReference type="Proteomes" id="UP000031036">
    <property type="component" value="Unassembled WGS sequence"/>
</dbReference>
<dbReference type="AlphaFoldDB" id="A0A0B2V8U1"/>